<organism evidence="1 2">
    <name type="scientific">Sulfitobacter guttiformis</name>
    <dbReference type="NCBI Taxonomy" id="74349"/>
    <lineage>
        <taxon>Bacteria</taxon>
        <taxon>Pseudomonadati</taxon>
        <taxon>Pseudomonadota</taxon>
        <taxon>Alphaproteobacteria</taxon>
        <taxon>Rhodobacterales</taxon>
        <taxon>Roseobacteraceae</taxon>
        <taxon>Sulfitobacter</taxon>
    </lineage>
</organism>
<evidence type="ECO:0000313" key="1">
    <source>
        <dbReference type="EMBL" id="RKE93529.1"/>
    </source>
</evidence>
<protein>
    <submittedName>
        <fullName evidence="1">Uncharacterized protein</fullName>
    </submittedName>
</protein>
<accession>A0A420DH35</accession>
<dbReference type="EMBL" id="RAQK01000002">
    <property type="protein sequence ID" value="RKE93529.1"/>
    <property type="molecule type" value="Genomic_DNA"/>
</dbReference>
<keyword evidence="2" id="KW-1185">Reference proteome</keyword>
<dbReference type="AlphaFoldDB" id="A0A420DH35"/>
<proteinExistence type="predicted"/>
<reference evidence="1 2" key="1">
    <citation type="submission" date="2018-09" db="EMBL/GenBank/DDBJ databases">
        <title>Genomic Encyclopedia of Archaeal and Bacterial Type Strains, Phase II (KMG-II): from individual species to whole genera.</title>
        <authorList>
            <person name="Goeker M."/>
        </authorList>
    </citation>
    <scope>NUCLEOTIDE SEQUENCE [LARGE SCALE GENOMIC DNA]</scope>
    <source>
        <strain evidence="1 2">DSM 11458</strain>
    </source>
</reference>
<comment type="caution">
    <text evidence="1">The sequence shown here is derived from an EMBL/GenBank/DDBJ whole genome shotgun (WGS) entry which is preliminary data.</text>
</comment>
<name>A0A420DH35_9RHOB</name>
<sequence>MIVNQCACVRLTDLKPTSLHPNLLVSAAIGGLETILTDAA</sequence>
<evidence type="ECO:0000313" key="2">
    <source>
        <dbReference type="Proteomes" id="UP000284407"/>
    </source>
</evidence>
<dbReference type="Proteomes" id="UP000284407">
    <property type="component" value="Unassembled WGS sequence"/>
</dbReference>
<gene>
    <name evidence="1" type="ORF">C8N30_2587</name>
</gene>